<proteinExistence type="predicted"/>
<organism evidence="2 3">
    <name type="scientific">Pseudomonas allii</name>
    <dbReference type="NCBI Taxonomy" id="2740531"/>
    <lineage>
        <taxon>Bacteria</taxon>
        <taxon>Pseudomonadati</taxon>
        <taxon>Pseudomonadota</taxon>
        <taxon>Gammaproteobacteria</taxon>
        <taxon>Pseudomonadales</taxon>
        <taxon>Pseudomonadaceae</taxon>
        <taxon>Pseudomonas</taxon>
    </lineage>
</organism>
<evidence type="ECO:0000313" key="3">
    <source>
        <dbReference type="Proteomes" id="UP000543908"/>
    </source>
</evidence>
<reference evidence="2 3" key="1">
    <citation type="submission" date="2020-05" db="EMBL/GenBank/DDBJ databases">
        <title>Onion-isolated Pseudomonas sp.</title>
        <authorList>
            <person name="Fujikawa T."/>
            <person name="Sawada H."/>
        </authorList>
    </citation>
    <scope>NUCLEOTIDE SEQUENCE [LARGE SCALE GENOMIC DNA]</scope>
    <source>
        <strain evidence="2 3">MAFF 301512</strain>
    </source>
</reference>
<name>A0A7Y8UXA0_9PSED</name>
<dbReference type="Proteomes" id="UP000543908">
    <property type="component" value="Unassembled WGS sequence"/>
</dbReference>
<evidence type="ECO:0000256" key="1">
    <source>
        <dbReference type="SAM" id="SignalP"/>
    </source>
</evidence>
<accession>A0A7Y8UXA0</accession>
<evidence type="ECO:0008006" key="4">
    <source>
        <dbReference type="Google" id="ProtNLM"/>
    </source>
</evidence>
<dbReference type="RefSeq" id="WP_179029961.1">
    <property type="nucleotide sequence ID" value="NZ_JABUHT010000242.1"/>
</dbReference>
<feature type="signal peptide" evidence="1">
    <location>
        <begin position="1"/>
        <end position="24"/>
    </location>
</feature>
<dbReference type="Gene3D" id="2.40.128.260">
    <property type="entry name" value="Type IV secretion system, VirB10/TraB/TrbI"/>
    <property type="match status" value="1"/>
</dbReference>
<dbReference type="AlphaFoldDB" id="A0A7Y8UXA0"/>
<dbReference type="EMBL" id="JABUHS010000040">
    <property type="protein sequence ID" value="NWN60830.1"/>
    <property type="molecule type" value="Genomic_DNA"/>
</dbReference>
<feature type="chain" id="PRO_5031365415" description="Adhesin" evidence="1">
    <location>
        <begin position="25"/>
        <end position="152"/>
    </location>
</feature>
<dbReference type="InterPro" id="IPR042217">
    <property type="entry name" value="T4SS_VirB10/TrbI"/>
</dbReference>
<gene>
    <name evidence="2" type="ORF">HT123_06345</name>
</gene>
<protein>
    <recommendedName>
        <fullName evidence="4">Adhesin</fullName>
    </recommendedName>
</protein>
<evidence type="ECO:0000313" key="2">
    <source>
        <dbReference type="EMBL" id="NWN60830.1"/>
    </source>
</evidence>
<keyword evidence="1" id="KW-0732">Signal</keyword>
<comment type="caution">
    <text evidence="2">The sequence shown here is derived from an EMBL/GenBank/DDBJ whole genome shotgun (WGS) entry which is preliminary data.</text>
</comment>
<sequence length="152" mass="16865">MHFRKVAVSVTTTAILIISGQLWAQQPADSAPIMAELHEPKPYEVSQGTFLNLSLEHTDPNYVSAVIYQNIYDHFENITIPQGSRLFGRQVSQKNNVRDVYFTEIQLSSTGQTYTLEPPLQATGPLGQAGLVDFKSAAIAGAIWRRDLVIPH</sequence>